<name>A0ABV7Y6V3_9ACTN</name>
<evidence type="ECO:0000313" key="4">
    <source>
        <dbReference type="Proteomes" id="UP001595699"/>
    </source>
</evidence>
<evidence type="ECO:0000256" key="1">
    <source>
        <dbReference type="ARBA" id="ARBA00023002"/>
    </source>
</evidence>
<dbReference type="SUPFAM" id="SSF50475">
    <property type="entry name" value="FMN-binding split barrel"/>
    <property type="match status" value="1"/>
</dbReference>
<feature type="domain" description="Pyridoxamine 5'-phosphate oxidase N-terminal" evidence="2">
    <location>
        <begin position="41"/>
        <end position="148"/>
    </location>
</feature>
<sequence length="162" mass="18262">MTTDEPRARPLRAPSVYKFPSGTDGFVPWSHVEKRLFEATNYWLATVRPDGQPHVTPLWGVWVERALYFDGLPTTRWGRNLAANPRATAHLESADDVVILTGEVEDLEQTSAELGERITLAWSAKYGRLEPEPATQGIFRLRPRTVRAFTGSLDRGCAWQLV</sequence>
<dbReference type="Pfam" id="PF01243">
    <property type="entry name" value="PNPOx_N"/>
    <property type="match status" value="1"/>
</dbReference>
<keyword evidence="1" id="KW-0560">Oxidoreductase</keyword>
<keyword evidence="4" id="KW-1185">Reference proteome</keyword>
<organism evidence="3 4">
    <name type="scientific">Tenggerimyces flavus</name>
    <dbReference type="NCBI Taxonomy" id="1708749"/>
    <lineage>
        <taxon>Bacteria</taxon>
        <taxon>Bacillati</taxon>
        <taxon>Actinomycetota</taxon>
        <taxon>Actinomycetes</taxon>
        <taxon>Propionibacteriales</taxon>
        <taxon>Nocardioidaceae</taxon>
        <taxon>Tenggerimyces</taxon>
    </lineage>
</organism>
<dbReference type="Gene3D" id="2.30.110.10">
    <property type="entry name" value="Electron Transport, Fmn-binding Protein, Chain A"/>
    <property type="match status" value="1"/>
</dbReference>
<dbReference type="RefSeq" id="WP_205116743.1">
    <property type="nucleotide sequence ID" value="NZ_JAFBCM010000001.1"/>
</dbReference>
<comment type="caution">
    <text evidence="3">The sequence shown here is derived from an EMBL/GenBank/DDBJ whole genome shotgun (WGS) entry which is preliminary data.</text>
</comment>
<gene>
    <name evidence="3" type="ORF">ACFOUW_06885</name>
</gene>
<dbReference type="InterPro" id="IPR011576">
    <property type="entry name" value="Pyridox_Oxase_N"/>
</dbReference>
<accession>A0ABV7Y6V3</accession>
<proteinExistence type="predicted"/>
<dbReference type="InterPro" id="IPR012349">
    <property type="entry name" value="Split_barrel_FMN-bd"/>
</dbReference>
<protein>
    <submittedName>
        <fullName evidence="3">Pyridoxamine 5'-phosphate oxidase family protein</fullName>
    </submittedName>
</protein>
<dbReference type="PANTHER" id="PTHR35176">
    <property type="entry name" value="HEME OXYGENASE HI_0854-RELATED"/>
    <property type="match status" value="1"/>
</dbReference>
<dbReference type="InterPro" id="IPR052019">
    <property type="entry name" value="F420H2_bilvrd_red/Heme_oxyg"/>
</dbReference>
<dbReference type="PANTHER" id="PTHR35176:SF4">
    <property type="entry name" value="PYRIDOXAMINE 5'-PHOSPHATE OXIDASE-RELATED FMN-BINDING"/>
    <property type="match status" value="1"/>
</dbReference>
<reference evidence="4" key="1">
    <citation type="journal article" date="2019" name="Int. J. Syst. Evol. Microbiol.">
        <title>The Global Catalogue of Microorganisms (GCM) 10K type strain sequencing project: providing services to taxonomists for standard genome sequencing and annotation.</title>
        <authorList>
            <consortium name="The Broad Institute Genomics Platform"/>
            <consortium name="The Broad Institute Genome Sequencing Center for Infectious Disease"/>
            <person name="Wu L."/>
            <person name="Ma J."/>
        </authorList>
    </citation>
    <scope>NUCLEOTIDE SEQUENCE [LARGE SCALE GENOMIC DNA]</scope>
    <source>
        <strain evidence="4">CGMCC 4.7241</strain>
    </source>
</reference>
<evidence type="ECO:0000313" key="3">
    <source>
        <dbReference type="EMBL" id="MFC3760557.1"/>
    </source>
</evidence>
<dbReference type="Proteomes" id="UP001595699">
    <property type="component" value="Unassembled WGS sequence"/>
</dbReference>
<evidence type="ECO:0000259" key="2">
    <source>
        <dbReference type="Pfam" id="PF01243"/>
    </source>
</evidence>
<dbReference type="EMBL" id="JBHRZH010000006">
    <property type="protein sequence ID" value="MFC3760557.1"/>
    <property type="molecule type" value="Genomic_DNA"/>
</dbReference>